<reference evidence="3" key="1">
    <citation type="submission" date="2022-10" db="EMBL/GenBank/DDBJ databases">
        <title>The complete genomes of actinobacterial strains from the NBC collection.</title>
        <authorList>
            <person name="Joergensen T.S."/>
            <person name="Alvarez Arevalo M."/>
            <person name="Sterndorff E.B."/>
            <person name="Faurdal D."/>
            <person name="Vuksanovic O."/>
            <person name="Mourched A.-S."/>
            <person name="Charusanti P."/>
            <person name="Shaw S."/>
            <person name="Blin K."/>
            <person name="Weber T."/>
        </authorList>
    </citation>
    <scope>NUCLEOTIDE SEQUENCE</scope>
    <source>
        <strain evidence="3">NBC_00049</strain>
    </source>
</reference>
<accession>A0AAU2JSX4</accession>
<dbReference type="EMBL" id="CP108264">
    <property type="protein sequence ID" value="WTU74573.1"/>
    <property type="molecule type" value="Genomic_DNA"/>
</dbReference>
<dbReference type="AlphaFoldDB" id="A0AAU2JSX4"/>
<organism evidence="3">
    <name type="scientific">Streptomyces sp. NBC_00049</name>
    <dbReference type="NCBI Taxonomy" id="2903617"/>
    <lineage>
        <taxon>Bacteria</taxon>
        <taxon>Bacillati</taxon>
        <taxon>Actinomycetota</taxon>
        <taxon>Actinomycetes</taxon>
        <taxon>Kitasatosporales</taxon>
        <taxon>Streptomycetaceae</taxon>
        <taxon>Streptomyces</taxon>
    </lineage>
</organism>
<feature type="region of interest" description="Disordered" evidence="1">
    <location>
        <begin position="1"/>
        <end position="73"/>
    </location>
</feature>
<evidence type="ECO:0000256" key="1">
    <source>
        <dbReference type="SAM" id="MobiDB-lite"/>
    </source>
</evidence>
<sequence length="310" mass="33386">MEHEQTISEQRKEAETGPEADTRDPVPDPAAAAVAESPEAASDAASDIASAASDIASDTASAASDAPSAAVPRRRRGRTVLLIAGAAVFGVLAGTVTGYAVQYHREPTPLPPLAQQKLDTPKPLAADGETTFKSINANRWHKTDDDLTKLLLEPPSGAKVLAPPSFESLDFFAAPFENPEAALRDFATGVRRVALTSWVTNDRYYVDVRLIQFADLEGADDYQKQQAAYMPKAKYAGNPGVAVPGVPDDLGHVWVDSKVQEKAGYEPLRSARAVVRRGDVVLEIFYHDNRGAKIAESDVIDLAKRQLERL</sequence>
<keyword evidence="2" id="KW-0472">Membrane</keyword>
<feature type="transmembrane region" description="Helical" evidence="2">
    <location>
        <begin position="80"/>
        <end position="101"/>
    </location>
</feature>
<evidence type="ECO:0008006" key="4">
    <source>
        <dbReference type="Google" id="ProtNLM"/>
    </source>
</evidence>
<name>A0AAU2JSX4_9ACTN</name>
<keyword evidence="2" id="KW-0812">Transmembrane</keyword>
<gene>
    <name evidence="3" type="ORF">OG327_15255</name>
</gene>
<feature type="compositionally biased region" description="Basic and acidic residues" evidence="1">
    <location>
        <begin position="1"/>
        <end position="26"/>
    </location>
</feature>
<keyword evidence="2" id="KW-1133">Transmembrane helix</keyword>
<protein>
    <recommendedName>
        <fullName evidence="4">Tat pathway signal sequence domain protein</fullName>
    </recommendedName>
</protein>
<evidence type="ECO:0000256" key="2">
    <source>
        <dbReference type="SAM" id="Phobius"/>
    </source>
</evidence>
<evidence type="ECO:0000313" key="3">
    <source>
        <dbReference type="EMBL" id="WTU74573.1"/>
    </source>
</evidence>
<feature type="compositionally biased region" description="Low complexity" evidence="1">
    <location>
        <begin position="29"/>
        <end position="71"/>
    </location>
</feature>
<proteinExistence type="predicted"/>